<dbReference type="WBParaSite" id="jg9375">
    <property type="protein sequence ID" value="jg9375"/>
    <property type="gene ID" value="jg9375"/>
</dbReference>
<dbReference type="Proteomes" id="UP000887574">
    <property type="component" value="Unplaced"/>
</dbReference>
<sequence>MHPVDEVKLIDKLVTRISCLQLGLVPASAVSLQPWNERTCLRIGSNGPMQLGRATVSASAVYEAMDPKVDRTDWKAVTTELGNLLSDLTKKPQQDTN</sequence>
<reference evidence="2" key="1">
    <citation type="submission" date="2022-11" db="UniProtKB">
        <authorList>
            <consortium name="WormBaseParasite"/>
        </authorList>
    </citation>
    <scope>IDENTIFICATION</scope>
</reference>
<evidence type="ECO:0000313" key="1">
    <source>
        <dbReference type="Proteomes" id="UP000887574"/>
    </source>
</evidence>
<dbReference type="AlphaFoldDB" id="A0A915ESM8"/>
<proteinExistence type="predicted"/>
<organism evidence="1 2">
    <name type="scientific">Ditylenchus dipsaci</name>
    <dbReference type="NCBI Taxonomy" id="166011"/>
    <lineage>
        <taxon>Eukaryota</taxon>
        <taxon>Metazoa</taxon>
        <taxon>Ecdysozoa</taxon>
        <taxon>Nematoda</taxon>
        <taxon>Chromadorea</taxon>
        <taxon>Rhabditida</taxon>
        <taxon>Tylenchina</taxon>
        <taxon>Tylenchomorpha</taxon>
        <taxon>Sphaerularioidea</taxon>
        <taxon>Anguinidae</taxon>
        <taxon>Anguininae</taxon>
        <taxon>Ditylenchus</taxon>
    </lineage>
</organism>
<protein>
    <submittedName>
        <fullName evidence="2">Uncharacterized protein</fullName>
    </submittedName>
</protein>
<evidence type="ECO:0000313" key="2">
    <source>
        <dbReference type="WBParaSite" id="jg9375"/>
    </source>
</evidence>
<name>A0A915ESM8_9BILA</name>
<keyword evidence="1" id="KW-1185">Reference proteome</keyword>
<accession>A0A915ESM8</accession>